<accession>A0A177NX10</accession>
<comment type="subunit">
    <text evidence="4">Interacts with translational regulator CsrA and flagellin(s).</text>
</comment>
<dbReference type="HAMAP" id="MF_01185">
    <property type="entry name" value="FliW"/>
    <property type="match status" value="1"/>
</dbReference>
<comment type="subcellular location">
    <subcellularLocation>
        <location evidence="4">Cytoplasm</location>
    </subcellularLocation>
</comment>
<name>A0A177NX10_9GAMM</name>
<comment type="caution">
    <text evidence="5">The sequence shown here is derived from an EMBL/GenBank/DDBJ whole genome shotgun (WGS) entry which is preliminary data.</text>
</comment>
<dbReference type="EMBL" id="LUUK01000078">
    <property type="protein sequence ID" value="OAI22471.1"/>
    <property type="molecule type" value="Genomic_DNA"/>
</dbReference>
<dbReference type="SUPFAM" id="SSF141457">
    <property type="entry name" value="BH3618-like"/>
    <property type="match status" value="1"/>
</dbReference>
<evidence type="ECO:0000313" key="5">
    <source>
        <dbReference type="EMBL" id="OAI22471.1"/>
    </source>
</evidence>
<keyword evidence="6" id="KW-1185">Reference proteome</keyword>
<keyword evidence="5" id="KW-0966">Cell projection</keyword>
<dbReference type="PANTHER" id="PTHR39190">
    <property type="entry name" value="FLAGELLAR ASSEMBLY FACTOR FLIW"/>
    <property type="match status" value="1"/>
</dbReference>
<dbReference type="InterPro" id="IPR003775">
    <property type="entry name" value="Flagellar_assembly_factor_FliW"/>
</dbReference>
<keyword evidence="1 4" id="KW-0963">Cytoplasm</keyword>
<sequence length="152" mass="17193">MEIQSKLLGNQDINPDTIITFPRGIPGFEDQTRFKLFHQEGSEIVYWLQAVDNAELTFSVAHPAHFNINYNFTLTDDEEALLKIEEGDDLLILILLHKDNEQENGKPTIKGSIKAPLLINSNKRIGYQKVLVTIEQSITLTEKVSEIDVSEA</sequence>
<keyword evidence="2 4" id="KW-1005">Bacterial flagellum biogenesis</keyword>
<organism evidence="5 6">
    <name type="scientific">Methylomonas koyamae</name>
    <dbReference type="NCBI Taxonomy" id="702114"/>
    <lineage>
        <taxon>Bacteria</taxon>
        <taxon>Pseudomonadati</taxon>
        <taxon>Pseudomonadota</taxon>
        <taxon>Gammaproteobacteria</taxon>
        <taxon>Methylococcales</taxon>
        <taxon>Methylococcaceae</taxon>
        <taxon>Methylomonas</taxon>
    </lineage>
</organism>
<dbReference type="OrthoDB" id="9801235at2"/>
<reference evidence="6" key="1">
    <citation type="submission" date="2016-03" db="EMBL/GenBank/DDBJ databases">
        <authorList>
            <person name="Heylen K."/>
            <person name="De Vos P."/>
            <person name="Vekeman B."/>
        </authorList>
    </citation>
    <scope>NUCLEOTIDE SEQUENCE [LARGE SCALE GENOMIC DNA]</scope>
    <source>
        <strain evidence="6">R-45383</strain>
    </source>
</reference>
<dbReference type="RefSeq" id="WP_064026476.1">
    <property type="nucleotide sequence ID" value="NZ_LUUK01000078.1"/>
</dbReference>
<dbReference type="Pfam" id="PF02623">
    <property type="entry name" value="FliW"/>
    <property type="match status" value="1"/>
</dbReference>
<dbReference type="PANTHER" id="PTHR39190:SF1">
    <property type="entry name" value="FLAGELLAR ASSEMBLY FACTOR FLIW"/>
    <property type="match status" value="1"/>
</dbReference>
<comment type="function">
    <text evidence="4">Acts as an anti-CsrA protein, binds CsrA and prevents it from repressing translation of its target genes, one of which is flagellin. Binds to flagellin and participates in the assembly of the flagellum.</text>
</comment>
<dbReference type="STRING" id="702114.A1355_02380"/>
<dbReference type="GO" id="GO:0006417">
    <property type="term" value="P:regulation of translation"/>
    <property type="evidence" value="ECO:0007669"/>
    <property type="project" value="UniProtKB-KW"/>
</dbReference>
<comment type="similarity">
    <text evidence="4">Belongs to the FliW family.</text>
</comment>
<dbReference type="GO" id="GO:0044780">
    <property type="term" value="P:bacterial-type flagellum assembly"/>
    <property type="evidence" value="ECO:0007669"/>
    <property type="project" value="UniProtKB-UniRule"/>
</dbReference>
<dbReference type="AlphaFoldDB" id="A0A177NX10"/>
<evidence type="ECO:0000256" key="3">
    <source>
        <dbReference type="ARBA" id="ARBA00022845"/>
    </source>
</evidence>
<evidence type="ECO:0000256" key="4">
    <source>
        <dbReference type="HAMAP-Rule" id="MF_01185"/>
    </source>
</evidence>
<evidence type="ECO:0000256" key="1">
    <source>
        <dbReference type="ARBA" id="ARBA00022490"/>
    </source>
</evidence>
<keyword evidence="5" id="KW-0969">Cilium</keyword>
<evidence type="ECO:0000256" key="2">
    <source>
        <dbReference type="ARBA" id="ARBA00022795"/>
    </source>
</evidence>
<dbReference type="GO" id="GO:0005737">
    <property type="term" value="C:cytoplasm"/>
    <property type="evidence" value="ECO:0007669"/>
    <property type="project" value="UniProtKB-SubCell"/>
</dbReference>
<evidence type="ECO:0000313" key="6">
    <source>
        <dbReference type="Proteomes" id="UP000077628"/>
    </source>
</evidence>
<dbReference type="InterPro" id="IPR024046">
    <property type="entry name" value="Flagellar_assmbl_FliW_dom_sf"/>
</dbReference>
<keyword evidence="4" id="KW-0143">Chaperone</keyword>
<dbReference type="Gene3D" id="2.30.290.10">
    <property type="entry name" value="BH3618-like"/>
    <property type="match status" value="1"/>
</dbReference>
<keyword evidence="3 4" id="KW-0810">Translation regulation</keyword>
<gene>
    <name evidence="4" type="primary">fliW</name>
    <name evidence="5" type="ORF">A1355_02380</name>
</gene>
<dbReference type="Proteomes" id="UP000077628">
    <property type="component" value="Unassembled WGS sequence"/>
</dbReference>
<proteinExistence type="inferred from homology"/>
<keyword evidence="5" id="KW-0282">Flagellum</keyword>
<protein>
    <recommendedName>
        <fullName evidence="4">Flagellar assembly factor FliW</fullName>
    </recommendedName>
</protein>